<dbReference type="PANTHER" id="PTHR45947">
    <property type="entry name" value="SULFOQUINOVOSYL TRANSFERASE SQD2"/>
    <property type="match status" value="1"/>
</dbReference>
<keyword evidence="6" id="KW-1185">Reference proteome</keyword>
<evidence type="ECO:0000259" key="4">
    <source>
        <dbReference type="Pfam" id="PF13439"/>
    </source>
</evidence>
<gene>
    <name evidence="5" type="primary">pimB_1</name>
    <name evidence="5" type="ORF">Cocul_00336</name>
</gene>
<comment type="caution">
    <text evidence="5">The sequence shown here is derived from an EMBL/GenBank/DDBJ whole genome shotgun (WGS) entry which is preliminary data.</text>
</comment>
<dbReference type="OrthoDB" id="9808602at2"/>
<dbReference type="SUPFAM" id="SSF53756">
    <property type="entry name" value="UDP-Glycosyltransferase/glycogen phosphorylase"/>
    <property type="match status" value="1"/>
</dbReference>
<feature type="domain" description="Glycosyltransferase subfamily 4-like N-terminal" evidence="4">
    <location>
        <begin position="15"/>
        <end position="172"/>
    </location>
</feature>
<dbReference type="Pfam" id="PF13439">
    <property type="entry name" value="Glyco_transf_4"/>
    <property type="match status" value="1"/>
</dbReference>
<keyword evidence="1 5" id="KW-0328">Glycosyltransferase</keyword>
<dbReference type="Gene3D" id="3.40.50.2000">
    <property type="entry name" value="Glycogen Phosphorylase B"/>
    <property type="match status" value="2"/>
</dbReference>
<reference evidence="5 6" key="1">
    <citation type="submission" date="2015-10" db="EMBL/GenBank/DDBJ databases">
        <title>Corynebacteirum lowii and Corynebacterium oculi species nova, derived from human clinical disease and and emended description of Corynebacterium mastiditis.</title>
        <authorList>
            <person name="Bernard K."/>
            <person name="Pacheco A.L."/>
            <person name="Mcdougall C."/>
            <person name="Burtx T."/>
            <person name="Weibe D."/>
            <person name="Tyler S."/>
            <person name="Olson A.B."/>
            <person name="Cnockaert M."/>
            <person name="Eguchi H."/>
            <person name="Kuwahara T."/>
            <person name="Nakayama-Imaohji H."/>
            <person name="Boudewijins M."/>
            <person name="Van Hoecke F."/>
            <person name="Bernier A.-M."/>
            <person name="Vandamme P."/>
        </authorList>
    </citation>
    <scope>NUCLEOTIDE SEQUENCE [LARGE SCALE GENOMIC DNA]</scope>
    <source>
        <strain evidence="5 6">NML 130210</strain>
    </source>
</reference>
<dbReference type="PATRIC" id="fig|1544416.3.peg.340"/>
<dbReference type="Proteomes" id="UP000050517">
    <property type="component" value="Unassembled WGS sequence"/>
</dbReference>
<accession>A0A0Q0Z6K8</accession>
<keyword evidence="2 5" id="KW-0808">Transferase</keyword>
<feature type="domain" description="Glycosyl transferase family 1" evidence="3">
    <location>
        <begin position="185"/>
        <end position="354"/>
    </location>
</feature>
<evidence type="ECO:0000256" key="2">
    <source>
        <dbReference type="ARBA" id="ARBA00022679"/>
    </source>
</evidence>
<dbReference type="GO" id="GO:0016758">
    <property type="term" value="F:hexosyltransferase activity"/>
    <property type="evidence" value="ECO:0007669"/>
    <property type="project" value="TreeGrafter"/>
</dbReference>
<dbReference type="EMBL" id="LKST01000001">
    <property type="protein sequence ID" value="KQB85198.1"/>
    <property type="molecule type" value="Genomic_DNA"/>
</dbReference>
<evidence type="ECO:0000259" key="3">
    <source>
        <dbReference type="Pfam" id="PF00534"/>
    </source>
</evidence>
<dbReference type="Pfam" id="PF00534">
    <property type="entry name" value="Glycos_transf_1"/>
    <property type="match status" value="1"/>
</dbReference>
<dbReference type="GO" id="GO:1903509">
    <property type="term" value="P:liposaccharide metabolic process"/>
    <property type="evidence" value="ECO:0007669"/>
    <property type="project" value="UniProtKB-ARBA"/>
</dbReference>
<dbReference type="AlphaFoldDB" id="A0A0Q0Z6K8"/>
<dbReference type="InterPro" id="IPR028098">
    <property type="entry name" value="Glyco_trans_4-like_N"/>
</dbReference>
<dbReference type="GO" id="GO:1901137">
    <property type="term" value="P:carbohydrate derivative biosynthetic process"/>
    <property type="evidence" value="ECO:0007669"/>
    <property type="project" value="UniProtKB-ARBA"/>
</dbReference>
<proteinExistence type="predicted"/>
<dbReference type="CDD" id="cd03801">
    <property type="entry name" value="GT4_PimA-like"/>
    <property type="match status" value="1"/>
</dbReference>
<evidence type="ECO:0000256" key="1">
    <source>
        <dbReference type="ARBA" id="ARBA00022676"/>
    </source>
</evidence>
<evidence type="ECO:0000313" key="5">
    <source>
        <dbReference type="EMBL" id="KQB85198.1"/>
    </source>
</evidence>
<dbReference type="RefSeq" id="WP_055121561.1">
    <property type="nucleotide sequence ID" value="NZ_LKST01000001.1"/>
</dbReference>
<dbReference type="PANTHER" id="PTHR45947:SF3">
    <property type="entry name" value="SULFOQUINOVOSYL TRANSFERASE SQD2"/>
    <property type="match status" value="1"/>
</dbReference>
<dbReference type="InterPro" id="IPR050194">
    <property type="entry name" value="Glycosyltransferase_grp1"/>
</dbReference>
<name>A0A0Q0Z6K8_9CORY</name>
<dbReference type="FunFam" id="3.40.50.2000:FF:000115">
    <property type="entry name" value="Alpha-(1-6)-phosphatidylinositol monomannoside mannosyltransferase"/>
    <property type="match status" value="1"/>
</dbReference>
<dbReference type="STRING" id="1544416.Cocul_00336"/>
<dbReference type="EC" id="2.4.1.57" evidence="5"/>
<dbReference type="InterPro" id="IPR001296">
    <property type="entry name" value="Glyco_trans_1"/>
</dbReference>
<organism evidence="5 6">
    <name type="scientific">Corynebacterium oculi</name>
    <dbReference type="NCBI Taxonomy" id="1544416"/>
    <lineage>
        <taxon>Bacteria</taxon>
        <taxon>Bacillati</taxon>
        <taxon>Actinomycetota</taxon>
        <taxon>Actinomycetes</taxon>
        <taxon>Mycobacteriales</taxon>
        <taxon>Corynebacteriaceae</taxon>
        <taxon>Corynebacterium</taxon>
    </lineage>
</organism>
<sequence>MPTMLLVTNDFPPRVGGIQSYLRDFVSRLDPHDIVVFASTQDAEAAREHDAQVPYTVVRWPHSVMLPTPATVRRMRELIREHRITTVWFGAAAPLAVMGGAAKRAGARRVIATTHGHEVGWSMLPGARQVLRAIGRKADVVTYISEYTLRRFRRAFGPGPRFEHLPSGVDVEVFAPLGAHAKASVRARWGIAEGTPLVVCVSRLVPRKGQDQLLRAMPRVREAVGEVQLVIVGQGRYEGVLRALARRYDPTAILAGSLPFAQMVELLGSADVAAVPARTRGKGLDVEGLGIVYLEAQACGVPVITGDSGGAPETVRPDTGYVVRGNDVDELAEALIDALGSPQRRAAMGAAGRRYVEQNWTWEIMSARLRRLLNVSEPRLY</sequence>
<evidence type="ECO:0000313" key="6">
    <source>
        <dbReference type="Proteomes" id="UP000050517"/>
    </source>
</evidence>
<protein>
    <submittedName>
        <fullName evidence="5">GDP-mannose-dependent alpha-(1-6)-phosphatidylinositol monomannoside mannosyltransferase</fullName>
        <ecNumber evidence="5">2.4.1.57</ecNumber>
    </submittedName>
</protein>